<reference evidence="1" key="2">
    <citation type="journal article" date="2015" name="Fish Shellfish Immunol.">
        <title>Early steps in the European eel (Anguilla anguilla)-Vibrio vulnificus interaction in the gills: Role of the RtxA13 toxin.</title>
        <authorList>
            <person name="Callol A."/>
            <person name="Pajuelo D."/>
            <person name="Ebbesson L."/>
            <person name="Teles M."/>
            <person name="MacKenzie S."/>
            <person name="Amaro C."/>
        </authorList>
    </citation>
    <scope>NUCLEOTIDE SEQUENCE</scope>
</reference>
<protein>
    <submittedName>
        <fullName evidence="1">Uncharacterized protein</fullName>
    </submittedName>
</protein>
<proteinExistence type="predicted"/>
<dbReference type="AlphaFoldDB" id="A0A0E9WZE1"/>
<accession>A0A0E9WZE1</accession>
<name>A0A0E9WZE1_ANGAN</name>
<evidence type="ECO:0000313" key="1">
    <source>
        <dbReference type="EMBL" id="JAH94788.1"/>
    </source>
</evidence>
<organism evidence="1">
    <name type="scientific">Anguilla anguilla</name>
    <name type="common">European freshwater eel</name>
    <name type="synonym">Muraena anguilla</name>
    <dbReference type="NCBI Taxonomy" id="7936"/>
    <lineage>
        <taxon>Eukaryota</taxon>
        <taxon>Metazoa</taxon>
        <taxon>Chordata</taxon>
        <taxon>Craniata</taxon>
        <taxon>Vertebrata</taxon>
        <taxon>Euteleostomi</taxon>
        <taxon>Actinopterygii</taxon>
        <taxon>Neopterygii</taxon>
        <taxon>Teleostei</taxon>
        <taxon>Anguilliformes</taxon>
        <taxon>Anguillidae</taxon>
        <taxon>Anguilla</taxon>
    </lineage>
</organism>
<dbReference type="EMBL" id="GBXM01013789">
    <property type="protein sequence ID" value="JAH94788.1"/>
    <property type="molecule type" value="Transcribed_RNA"/>
</dbReference>
<reference evidence="1" key="1">
    <citation type="submission" date="2014-11" db="EMBL/GenBank/DDBJ databases">
        <authorList>
            <person name="Amaro Gonzalez C."/>
        </authorList>
    </citation>
    <scope>NUCLEOTIDE SEQUENCE</scope>
</reference>
<sequence>MLKFFATHTLTQTKIITQIKKSFWLFWSFQQGGSLCILNMLPSLSSLTASVRTHLGII</sequence>